<feature type="domain" description="DUF11" evidence="6">
    <location>
        <begin position="145"/>
        <end position="254"/>
    </location>
</feature>
<keyword evidence="5" id="KW-0472">Membrane</keyword>
<sequence>MDKIFTSSSIFNSLKLAIAVVLKVVVKSNLNLFPNQSTNKNDYNTTDLNNKRSVKVLYFNMLPTVRNLDFLLKLKTISMKMLSFLSILISFVTTLIKGLGMTMEKLSFEVIPVNNFFIQKNKKANFLLLFLFILSSSFASAAEVDLALSQTVSSGNFKIGDPVTYTVKLTNQGNTTATNIVVEDIVPIGGLTSIVGTSASGSWTMNPVSGIGTWTVPTLAGGQEVILTVTGNIIERGVYFNIATIKSSPDTDIDSVPGNYTLSEDDAATSCFTVPLLWYVGDEYLVEIPSMFTTGTGIVWYRDGVEITPTTQEATVNPDYSLSIKGIGSYTFSTTLTTCPATGCCAILVEQGPIFDLALRKSSVASVVVAGGQVTYNIEIFNQGNQTAKSIQVADYVPTGLTLSDPKWTVASGIATLVNPIDSLAAGKDSTITITFNVSPSITGNITNGAEISSAKGPNGEDILDEDSTPDSNPLNDGVSIDDEITQNGKNGGDEDDSDFATVTVTAAPVFDLALRKTTSTTGPLYPGSMVTFKIDVFNQGTMMATNVKISDYVPTGLTLADANWTMVGNRAETNNPNFTILAGNAIPLTITFKVNDNFEGTAITNSAEISAAKGPSGETVTDIDSYFDTNPLNDGVAINDVINQNGKTGGDEDDSDFSTITITPLGSIGNFVFADLNQNGIQDPTELGINAVVVTLEKTDGTILKYTNTDANGKYTFTGLLPGNYVVGFGKPAGYTATIANQGLDSLDSDADVLTGKSPVITLASGQNNMTIDAGFYIQTCADISSVLAASGDICSGDSTNISAISSNGAAIKWYLVPSGGTALTTTNSGSNFLVYPTTTTVYYAQLSVIPSGCSTTRTPLAVVVNQRPLNPSCGNVIEICIGEKANLNDHIINGITTPGGTFEWHTTANPSSPLVSNPLAVGAGKYYLFEKSGAGCFSNPTVATIVEKACDKIIDLSLLKTANKRTVNINDIITYTLLINNAGPDAATNVQIKDILPAGLLFVSSSDMTHLSSVLTKTIPTIAAGQTITLTYLAKAISAGTIINVAEIIAADQKDSDSTPGNGLLTNEDDDDDEIVNVVTPNPIADLSIKKLASNSTPNRNDNIVYTISVSNAGPNIATNVEVRDILPEGLTLVSTSGADQIITKGDTVIAIYNSIPVNSELDFTITAKVTGTGSLSNRAEITKSDQLDPDSTPNAGSNEDDDATNTITIIEPCNPTTPIIATATPFICSGESATLSAVGCNGTISWSNGMTGNMITVSPTANTLYNATCKVGICESPISNNIQIVINAIAPPTIASSSPTVCAGGSVTLTATGCTGTVTWSNAVIGASIEVVPASPSSSYTATCKQLTCTSGNSNTVTVTTTGAPTAPSITANKTSICAGESVVLTANGCAGTVNWSNSQTGASITVSPVATSNYTATCSTGSCMSPISNMITVNVGSLSAPTITASNENTCGGEPVTLTVGNCTSGILWSNNQTTASITVTPTATTTYSVTCGTGTCAGTASKAINVGGLGQTPTLTASKTSICVGDSVTFTATSCSGTLTWSLTSNTTTVLGTGNTLKVKPITTTSYTATCATGTGCKGYATISATVAAQPIAPVVTSNKQSICAKDTIVLTAFNCEGVVNWSNGVTGSSITVYPIATTTYTATCTVNGCVSPGSIPTTITVTTQTPIITASANEVCAGGSVTLTASACTGGTLLWSTGETTSSITKTINEPTTYKVTCTASGCVGEASKAIGVGNGQTPVIAATKNNLCAGESTTLSVTNCTGAILWSTGSTLNTITVSPLATTAYSISCGDGSCKANGSISINVNAVEKPIVAASKSTICAGQSTDLTVSGCSGGITWSNGATSATITVSPSATKYFSVSCGSGACVGKDSVNIIVSPLASPTIAANRTSLCAAGDVIFTATGCTGTVNWSNGKTGASMTATVAQNTTFTATCDNGTCTSTNSNSINVTVGAIPAPTITSNGTAVCNGSNVTLTASNCATGNVLWSNGMTGTQINVSPVVATDYTAVCRSNDENCQSTNSNIINIKTSGLPDAPTITCSASRICQGDSLTLTGIGCAGTVVWHFDNTTATGNTLIIKPNVTTVYTATCKVGACESISSGAATITVGKPIAPIVTCNQPTICSGSSTTIEAAGCVGTVKWSNGMEGSVITVSPTVLTTYSAICDAGRCQSDNSNSVSVVITGNGITAPKVSDLTNVCPLTSVDLTTSVTSQPTQGGSFVFRTGNSPTSPIVATPTNITTSGTFYVFESAGTGCFSPGTKINVGIVSCEPTVDCSLSPATAYAGKDTTLCLNQNFIALNGNIGGSATSSKWTTSGAGTFENSLSPITKYYFAQSDIVGGTVTLTLTTNDPDNGGPCTAATSKIVVNVNGVKTRPVVTASKSPIICLGDSVTLTASPEGAYTYLWSNGKTTKSIVVKTPGIYTVKFINTNGCSSLPSEDMTVNTNTSIVAPTVIASAANTCPATTVDLNTKVTSTPSTQGGAFEFRTSDSITSPMLATTNAVTGGTYYVFEKTITGCYSPSAAINVTIDNCNVQTGDADIQVSITANKTSVVKGDTVVYTIIVKNNGPSTATNVKISNKLPSGLEIVGSTPGLNLVDGNLEAIIPSLAIGATKTYVYTAKLIEAGLVANVIDKVSADQNDPVTSNNTSKVEIECSTCQASCIATALKADTLRQANGSFNIKFTALIKNCGNIDLTGVELENDLASMFPTPSTFTVVQKPTPNATSGLVGNDSYNGSSDISILNKLTSVLAHGKTDTVVYVINLIPNGKEGPFSTNAIAKGLGYSVEFDRTLSVSDVSNNGSVVVKDNADPTVVKLYKSPSIALSLAVKDTVKLANGSYDIKFQATVLNNGSLDLAGVVISDTLSKYFRSPASYTVKTSPSKNTGSALVVNPAFNGSSDPNLTLIGGSLAVGKKDTICFTINLVPETVTQFENQAIVKATGTLANGDPEVVTDISNSGYNPSLPGSSPTQLILGTTGEASVINTCVGVALSVSNKVKENDGSFTITYQAILKNCGNLALSSVSLCDTLSNTFNSPTTVKVVGAPTVGVGSTLVPMANYDGVTNTCLLDSTLSKLASDKVDTVRWQLNILPNSNNGPFKNNVTVTSKSPSGQIVTDISNDGINPSAEGSVPTILNFNDNIKDESIGLAKQLVGITPVPNKSKVFDVEFKFVIKNFGIVPFPKVELLDNLSHTFGNKVMIDSVYIKSADAGLVANANYTGKGDLINILVDSLSSLPVNTTRSIGIVARVDLNSADTLVYENIAMAVGHIENGTVSSVDDASNSGLNPDEDQDGTPANDSKPTVIDFTGLLDITPNTPIGVAKAITDTVSSADGSYLVTYTVIVKNFGQTELTKVQLVEDLADVFSNKTQFALITAPTVNTGATLKVNPDFDGDTDKNMLIDSVSTLAAGQSDTLVFKVKVANNDLDAQTYKNIITATAYADTVMFTDKSTEGMNPDKNVDGNPGNDNVSTDITIAPAKEDTSAFEVLITNGISPDGNSSNDVLVIKDKNNTDGANGSFSEADNITVYIYNRWGHMVYQSENYVKDFEAGKGWDATSNLGVRLEKDKYVSNGTYYYVIASTNTRLFGGKPVIGYITVQR</sequence>
<evidence type="ECO:0000259" key="6">
    <source>
        <dbReference type="Pfam" id="PF01345"/>
    </source>
</evidence>
<dbReference type="InterPro" id="IPR044023">
    <property type="entry name" value="Ig_7"/>
</dbReference>
<feature type="domain" description="DUF11" evidence="6">
    <location>
        <begin position="2543"/>
        <end position="2656"/>
    </location>
</feature>
<dbReference type="PANTHER" id="PTHR34819:SF3">
    <property type="entry name" value="CELL SURFACE PROTEIN"/>
    <property type="match status" value="1"/>
</dbReference>
<feature type="region of interest" description="Disordered" evidence="4">
    <location>
        <begin position="3278"/>
        <end position="3301"/>
    </location>
</feature>
<dbReference type="InterPro" id="IPR001434">
    <property type="entry name" value="OmcB-like_DUF11"/>
</dbReference>
<keyword evidence="2" id="KW-0964">Secreted</keyword>
<dbReference type="PANTHER" id="PTHR34819">
    <property type="entry name" value="LARGE CYSTEINE-RICH PERIPLASMIC PROTEIN OMCB"/>
    <property type="match status" value="1"/>
</dbReference>
<feature type="domain" description="SD-repeat containing protein B" evidence="7">
    <location>
        <begin position="668"/>
        <end position="777"/>
    </location>
</feature>
<reference evidence="10" key="1">
    <citation type="journal article" date="2019" name="Int. J. Syst. Evol. Microbiol.">
        <title>The Global Catalogue of Microorganisms (GCM) 10K type strain sequencing project: providing services to taxonomists for standard genome sequencing and annotation.</title>
        <authorList>
            <consortium name="The Broad Institute Genomics Platform"/>
            <consortium name="The Broad Institute Genome Sequencing Center for Infectious Disease"/>
            <person name="Wu L."/>
            <person name="Ma J."/>
        </authorList>
    </citation>
    <scope>NUCLEOTIDE SEQUENCE [LARGE SCALE GENOMIC DNA]</scope>
    <source>
        <strain evidence="10">CECT 7956</strain>
    </source>
</reference>
<dbReference type="RefSeq" id="WP_379839577.1">
    <property type="nucleotide sequence ID" value="NZ_JBHRYQ010000001.1"/>
</dbReference>
<dbReference type="SUPFAM" id="SSF117074">
    <property type="entry name" value="Hypothetical protein PA1324"/>
    <property type="match status" value="1"/>
</dbReference>
<evidence type="ECO:0000256" key="5">
    <source>
        <dbReference type="SAM" id="Phobius"/>
    </source>
</evidence>
<dbReference type="Pfam" id="PF17210">
    <property type="entry name" value="SdrD_B"/>
    <property type="match status" value="1"/>
</dbReference>
<feature type="transmembrane region" description="Helical" evidence="5">
    <location>
        <begin position="77"/>
        <end position="96"/>
    </location>
</feature>
<name>A0ABV7Z0J6_9BACT</name>
<feature type="domain" description="DUF11" evidence="6">
    <location>
        <begin position="1088"/>
        <end position="1200"/>
    </location>
</feature>
<dbReference type="Pfam" id="PF13585">
    <property type="entry name" value="CHU_C"/>
    <property type="match status" value="1"/>
</dbReference>
<dbReference type="Gene3D" id="2.60.40.10">
    <property type="entry name" value="Immunoglobulins"/>
    <property type="match status" value="4"/>
</dbReference>
<evidence type="ECO:0000259" key="7">
    <source>
        <dbReference type="Pfam" id="PF17210"/>
    </source>
</evidence>
<feature type="region of interest" description="Disordered" evidence="4">
    <location>
        <begin position="447"/>
        <end position="498"/>
    </location>
</feature>
<dbReference type="Proteomes" id="UP001595616">
    <property type="component" value="Unassembled WGS sequence"/>
</dbReference>
<keyword evidence="5" id="KW-1133">Transmembrane helix</keyword>
<dbReference type="Gene3D" id="2.60.40.3080">
    <property type="match status" value="2"/>
</dbReference>
<evidence type="ECO:0000256" key="3">
    <source>
        <dbReference type="ARBA" id="ARBA00022729"/>
    </source>
</evidence>
<feature type="domain" description="DUF11" evidence="6">
    <location>
        <begin position="957"/>
        <end position="1061"/>
    </location>
</feature>
<keyword evidence="10" id="KW-1185">Reference proteome</keyword>
<dbReference type="InterPro" id="IPR051172">
    <property type="entry name" value="Chlamydia_OmcB"/>
</dbReference>
<feature type="domain" description="DUF11" evidence="6">
    <location>
        <begin position="356"/>
        <end position="456"/>
    </location>
</feature>
<accession>A0ABV7Z0J6</accession>
<feature type="region of interest" description="Disordered" evidence="4">
    <location>
        <begin position="1183"/>
        <end position="1206"/>
    </location>
</feature>
<keyword evidence="5" id="KW-0812">Transmembrane</keyword>
<evidence type="ECO:0000256" key="4">
    <source>
        <dbReference type="SAM" id="MobiDB-lite"/>
    </source>
</evidence>
<dbReference type="NCBIfam" id="TIGR01451">
    <property type="entry name" value="B_ant_repeat"/>
    <property type="match status" value="6"/>
</dbReference>
<dbReference type="Pfam" id="PF19081">
    <property type="entry name" value="Ig_7"/>
    <property type="match status" value="1"/>
</dbReference>
<feature type="domain" description="DUF11" evidence="6">
    <location>
        <begin position="512"/>
        <end position="614"/>
    </location>
</feature>
<dbReference type="InterPro" id="IPR047589">
    <property type="entry name" value="DUF11_rpt"/>
</dbReference>
<keyword evidence="3" id="KW-0732">Signal</keyword>
<evidence type="ECO:0000313" key="10">
    <source>
        <dbReference type="Proteomes" id="UP001595616"/>
    </source>
</evidence>
<organism evidence="9 10">
    <name type="scientific">Lacihabitans lacunae</name>
    <dbReference type="NCBI Taxonomy" id="1028214"/>
    <lineage>
        <taxon>Bacteria</taxon>
        <taxon>Pseudomonadati</taxon>
        <taxon>Bacteroidota</taxon>
        <taxon>Cytophagia</taxon>
        <taxon>Cytophagales</taxon>
        <taxon>Leadbetterellaceae</taxon>
        <taxon>Lacihabitans</taxon>
    </lineage>
</organism>
<evidence type="ECO:0000256" key="1">
    <source>
        <dbReference type="ARBA" id="ARBA00004613"/>
    </source>
</evidence>
<dbReference type="Pfam" id="PF01345">
    <property type="entry name" value="DUF11"/>
    <property type="match status" value="6"/>
</dbReference>
<evidence type="ECO:0000256" key="2">
    <source>
        <dbReference type="ARBA" id="ARBA00022525"/>
    </source>
</evidence>
<evidence type="ECO:0000259" key="8">
    <source>
        <dbReference type="Pfam" id="PF19081"/>
    </source>
</evidence>
<dbReference type="InterPro" id="IPR033764">
    <property type="entry name" value="Sdr_B"/>
</dbReference>
<protein>
    <submittedName>
        <fullName evidence="9">SdrD B-like domain-containing protein</fullName>
    </submittedName>
</protein>
<comment type="subcellular location">
    <subcellularLocation>
        <location evidence="1">Secreted</location>
    </subcellularLocation>
</comment>
<comment type="caution">
    <text evidence="9">The sequence shown here is derived from an EMBL/GenBank/DDBJ whole genome shotgun (WGS) entry which is preliminary data.</text>
</comment>
<dbReference type="InterPro" id="IPR013783">
    <property type="entry name" value="Ig-like_fold"/>
</dbReference>
<evidence type="ECO:0000313" key="9">
    <source>
        <dbReference type="EMBL" id="MFC3812686.1"/>
    </source>
</evidence>
<proteinExistence type="predicted"/>
<dbReference type="EMBL" id="JBHRYQ010000001">
    <property type="protein sequence ID" value="MFC3812686.1"/>
    <property type="molecule type" value="Genomic_DNA"/>
</dbReference>
<gene>
    <name evidence="9" type="ORF">ACFOOI_18635</name>
</gene>
<feature type="domain" description="Ig-like" evidence="8">
    <location>
        <begin position="789"/>
        <end position="867"/>
    </location>
</feature>